<comment type="catalytic activity">
    <reaction evidence="6">
        <text>a primary alcohol + NADP(+) = an aldehyde + NADPH + H(+)</text>
        <dbReference type="Rhea" id="RHEA:15937"/>
        <dbReference type="ChEBI" id="CHEBI:15378"/>
        <dbReference type="ChEBI" id="CHEBI:15734"/>
        <dbReference type="ChEBI" id="CHEBI:17478"/>
        <dbReference type="ChEBI" id="CHEBI:57783"/>
        <dbReference type="ChEBI" id="CHEBI:58349"/>
        <dbReference type="EC" id="1.1.1.2"/>
    </reaction>
</comment>
<dbReference type="InterPro" id="IPR013149">
    <property type="entry name" value="ADH-like_C"/>
</dbReference>
<organism evidence="9 10">
    <name type="scientific">Microbacterium enclense</name>
    <dbReference type="NCBI Taxonomy" id="993073"/>
    <lineage>
        <taxon>Bacteria</taxon>
        <taxon>Bacillati</taxon>
        <taxon>Actinomycetota</taxon>
        <taxon>Actinomycetes</taxon>
        <taxon>Micrococcales</taxon>
        <taxon>Microbacteriaceae</taxon>
        <taxon>Microbacterium</taxon>
    </lineage>
</organism>
<dbReference type="Gene3D" id="3.90.180.10">
    <property type="entry name" value="Medium-chain alcohol dehydrogenases, catalytic domain"/>
    <property type="match status" value="1"/>
</dbReference>
<dbReference type="RefSeq" id="WP_058230725.1">
    <property type="nucleotide sequence ID" value="NZ_FMYG01000001.1"/>
</dbReference>
<dbReference type="GO" id="GO:0008106">
    <property type="term" value="F:alcohol dehydrogenase (NADP+) activity"/>
    <property type="evidence" value="ECO:0007669"/>
    <property type="project" value="UniProtKB-EC"/>
</dbReference>
<protein>
    <recommendedName>
        <fullName evidence="5">alcohol dehydrogenase (NADP(+))</fullName>
        <ecNumber evidence="5">1.1.1.2</ecNumber>
    </recommendedName>
</protein>
<dbReference type="SUPFAM" id="SSF50129">
    <property type="entry name" value="GroES-like"/>
    <property type="match status" value="1"/>
</dbReference>
<dbReference type="Pfam" id="PF00107">
    <property type="entry name" value="ADH_zinc_N"/>
    <property type="match status" value="1"/>
</dbReference>
<evidence type="ECO:0000256" key="4">
    <source>
        <dbReference type="ARBA" id="ARBA00023002"/>
    </source>
</evidence>
<dbReference type="InterPro" id="IPR002328">
    <property type="entry name" value="ADH_Zn_CS"/>
</dbReference>
<dbReference type="PANTHER" id="PTHR42683">
    <property type="entry name" value="ALDEHYDE REDUCTASE"/>
    <property type="match status" value="1"/>
</dbReference>
<dbReference type="SUPFAM" id="SSF51735">
    <property type="entry name" value="NAD(P)-binding Rossmann-fold domains"/>
    <property type="match status" value="1"/>
</dbReference>
<evidence type="ECO:0000259" key="8">
    <source>
        <dbReference type="SMART" id="SM00829"/>
    </source>
</evidence>
<comment type="cofactor">
    <cofactor evidence="1 7">
        <name>Zn(2+)</name>
        <dbReference type="ChEBI" id="CHEBI:29105"/>
    </cofactor>
</comment>
<dbReference type="CDD" id="cd05283">
    <property type="entry name" value="CAD1"/>
    <property type="match status" value="1"/>
</dbReference>
<gene>
    <name evidence="9" type="ORF">SAMN05216418_0397</name>
</gene>
<accession>A0A1G6GLI0</accession>
<evidence type="ECO:0000313" key="10">
    <source>
        <dbReference type="Proteomes" id="UP000183203"/>
    </source>
</evidence>
<keyword evidence="2 7" id="KW-0479">Metal-binding</keyword>
<comment type="similarity">
    <text evidence="7">Belongs to the zinc-containing alcohol dehydrogenase family.</text>
</comment>
<dbReference type="STRING" id="993073.AS029_00820"/>
<dbReference type="InterPro" id="IPR011032">
    <property type="entry name" value="GroES-like_sf"/>
</dbReference>
<dbReference type="Proteomes" id="UP000183203">
    <property type="component" value="Unassembled WGS sequence"/>
</dbReference>
<dbReference type="EC" id="1.1.1.2" evidence="5"/>
<keyword evidence="4" id="KW-0560">Oxidoreductase</keyword>
<dbReference type="AlphaFoldDB" id="A0A1G6GLI0"/>
<evidence type="ECO:0000256" key="7">
    <source>
        <dbReference type="RuleBase" id="RU361277"/>
    </source>
</evidence>
<dbReference type="PROSITE" id="PS00059">
    <property type="entry name" value="ADH_ZINC"/>
    <property type="match status" value="1"/>
</dbReference>
<keyword evidence="3 7" id="KW-0862">Zinc</keyword>
<evidence type="ECO:0000256" key="6">
    <source>
        <dbReference type="ARBA" id="ARBA00048262"/>
    </source>
</evidence>
<dbReference type="InterPro" id="IPR036291">
    <property type="entry name" value="NAD(P)-bd_dom_sf"/>
</dbReference>
<proteinExistence type="inferred from homology"/>
<dbReference type="InterPro" id="IPR013154">
    <property type="entry name" value="ADH-like_N"/>
</dbReference>
<evidence type="ECO:0000256" key="3">
    <source>
        <dbReference type="ARBA" id="ARBA00022833"/>
    </source>
</evidence>
<name>A0A1G6GLI0_9MICO</name>
<evidence type="ECO:0000256" key="1">
    <source>
        <dbReference type="ARBA" id="ARBA00001947"/>
    </source>
</evidence>
<dbReference type="GO" id="GO:0008270">
    <property type="term" value="F:zinc ion binding"/>
    <property type="evidence" value="ECO:0007669"/>
    <property type="project" value="InterPro"/>
</dbReference>
<dbReference type="EMBL" id="FMYG01000001">
    <property type="protein sequence ID" value="SDB82769.1"/>
    <property type="molecule type" value="Genomic_DNA"/>
</dbReference>
<evidence type="ECO:0000256" key="2">
    <source>
        <dbReference type="ARBA" id="ARBA00022723"/>
    </source>
</evidence>
<dbReference type="Gene3D" id="3.40.50.720">
    <property type="entry name" value="NAD(P)-binding Rossmann-like Domain"/>
    <property type="match status" value="1"/>
</dbReference>
<dbReference type="InterPro" id="IPR020843">
    <property type="entry name" value="ER"/>
</dbReference>
<feature type="domain" description="Enoyl reductase (ER)" evidence="8">
    <location>
        <begin position="8"/>
        <end position="347"/>
    </location>
</feature>
<dbReference type="SMART" id="SM00829">
    <property type="entry name" value="PKS_ER"/>
    <property type="match status" value="1"/>
</dbReference>
<dbReference type="InterPro" id="IPR047109">
    <property type="entry name" value="CAD-like"/>
</dbReference>
<sequence>MASNIGYATPDKNTPLAPYTFDRREVAAEDVRIDIAYCGVCHSDVHQARDEFGGALATLWPCLPGHEIAGTVAEVGADVTAFAVGDRVGVGCLVYWGDESQRGVSEEQYQNPPAIFTYNGKDPATGEVTLGGYSDEIVVNQHFVLRIPDAIPLEQAAPLLCAGVTTWSPLEHWNVGAGSTVAIAGLGGLGHLALQLAKARGADRVIALTTTPDKADDLRELGADDVVDMNDDDAVQAHAASIDFVLSTIPTPFDMRPYLSLIRHDGALVTVGMLEPIHEAGIDFGAVSMSRITIGGSLIGSIAETQQVLDFAAEHGIRPEVKVIPVQQVNEAFDEMVANAVRFRYVIDNSTLEQDRERAETLPA</sequence>
<evidence type="ECO:0000256" key="5">
    <source>
        <dbReference type="ARBA" id="ARBA00024074"/>
    </source>
</evidence>
<dbReference type="OrthoDB" id="3567264at2"/>
<evidence type="ECO:0000313" key="9">
    <source>
        <dbReference type="EMBL" id="SDB82769.1"/>
    </source>
</evidence>
<dbReference type="FunFam" id="3.40.50.720:FF:000022">
    <property type="entry name" value="Cinnamyl alcohol dehydrogenase"/>
    <property type="match status" value="1"/>
</dbReference>
<dbReference type="Pfam" id="PF08240">
    <property type="entry name" value="ADH_N"/>
    <property type="match status" value="1"/>
</dbReference>
<reference evidence="9 10" key="1">
    <citation type="submission" date="2016-09" db="EMBL/GenBank/DDBJ databases">
        <authorList>
            <person name="Capua I."/>
            <person name="De Benedictis P."/>
            <person name="Joannis T."/>
            <person name="Lombin L.H."/>
            <person name="Cattoli G."/>
        </authorList>
    </citation>
    <scope>NUCLEOTIDE SEQUENCE [LARGE SCALE GENOMIC DNA]</scope>
    <source>
        <strain evidence="9 10">NIO-1002</strain>
    </source>
</reference>